<organism evidence="2 3">
    <name type="scientific">Dyella thiooxydans</name>
    <dbReference type="NCBI Taxonomy" id="445710"/>
    <lineage>
        <taxon>Bacteria</taxon>
        <taxon>Pseudomonadati</taxon>
        <taxon>Pseudomonadota</taxon>
        <taxon>Gammaproteobacteria</taxon>
        <taxon>Lysobacterales</taxon>
        <taxon>Rhodanobacteraceae</taxon>
        <taxon>Dyella</taxon>
    </lineage>
</organism>
<accession>A0A160N3B6</accession>
<dbReference type="AlphaFoldDB" id="A0A160N3B6"/>
<evidence type="ECO:0000313" key="2">
    <source>
        <dbReference type="EMBL" id="AND70164.1"/>
    </source>
</evidence>
<reference evidence="2 3" key="1">
    <citation type="submission" date="2016-02" db="EMBL/GenBank/DDBJ databases">
        <title>Complete genome sequencing and analysis of ATSB10, Dyella thiooxydans isolated from rhizosphere soil of sunflower (Helianthus annuus L.).</title>
        <authorList>
            <person name="Lee Y."/>
            <person name="Hwangbo K."/>
            <person name="Chung H."/>
            <person name="Yoo J."/>
            <person name="Kim K.Y."/>
            <person name="Sa T.M."/>
            <person name="Um Y."/>
            <person name="Madhaiyan M."/>
        </authorList>
    </citation>
    <scope>NUCLEOTIDE SEQUENCE [LARGE SCALE GENOMIC DNA]</scope>
    <source>
        <strain evidence="2 3">ATSB10</strain>
    </source>
</reference>
<protein>
    <submittedName>
        <fullName evidence="2">Uncharacterized protein</fullName>
    </submittedName>
</protein>
<dbReference type="PATRIC" id="fig|445710.3.peg.2702"/>
<name>A0A160N3B6_9GAMM</name>
<evidence type="ECO:0000313" key="3">
    <source>
        <dbReference type="Proteomes" id="UP000077255"/>
    </source>
</evidence>
<dbReference type="EMBL" id="CP014841">
    <property type="protein sequence ID" value="AND70164.1"/>
    <property type="molecule type" value="Genomic_DNA"/>
</dbReference>
<dbReference type="STRING" id="445710.ATSB10_27100"/>
<sequence length="46" mass="4760">MIRIEGVAWPPSQHTPGHLPGGTLRGVEAPPACSLSPLERCVGGRA</sequence>
<proteinExistence type="predicted"/>
<evidence type="ECO:0000256" key="1">
    <source>
        <dbReference type="SAM" id="MobiDB-lite"/>
    </source>
</evidence>
<gene>
    <name evidence="2" type="ORF">ATSB10_27100</name>
</gene>
<dbReference type="KEGG" id="dtx:ATSB10_27100"/>
<keyword evidence="3" id="KW-1185">Reference proteome</keyword>
<feature type="region of interest" description="Disordered" evidence="1">
    <location>
        <begin position="1"/>
        <end position="25"/>
    </location>
</feature>
<dbReference type="Proteomes" id="UP000077255">
    <property type="component" value="Chromosome"/>
</dbReference>